<dbReference type="FunFam" id="2.60.40.10:FF:000028">
    <property type="entry name" value="Neuronal cell adhesion molecule"/>
    <property type="match status" value="1"/>
</dbReference>
<feature type="domain" description="Ig-like" evidence="9">
    <location>
        <begin position="315"/>
        <end position="413"/>
    </location>
</feature>
<dbReference type="GO" id="GO:0030154">
    <property type="term" value="P:cell differentiation"/>
    <property type="evidence" value="ECO:0007669"/>
    <property type="project" value="UniProtKB-ARBA"/>
</dbReference>
<keyword evidence="2" id="KW-0812">Transmembrane</keyword>
<dbReference type="InterPro" id="IPR003599">
    <property type="entry name" value="Ig_sub"/>
</dbReference>
<evidence type="ECO:0000256" key="3">
    <source>
        <dbReference type="ARBA" id="ARBA00022729"/>
    </source>
</evidence>
<dbReference type="InterPro" id="IPR003961">
    <property type="entry name" value="FN3_dom"/>
</dbReference>
<keyword evidence="6" id="KW-0472">Membrane</keyword>
<sequence>ALQVTTEGEAPGGPPRDVEVTAVSSTTLKVSWSPPDASVRHGRILAYYIGYGHTGISSDQYKIVTVEAENWPLSSSSSLSSSSPTSPSSGGCCSALVTELTPYTEYVVEVQAVNTQGAGPSAVPVTATTLEDVPSSAPGAVRCAPMTAHSVLVSWDILTPTHARGHLIGYRVLYAPADRVNELSGETTSSASVTLRGLRPYTNYSLQVVGFTRVGEGPASDPVYCTTEEDVPGPPAGVKAALSRPERVVVSWLPPTNSNGRLLTYTITIRGREVKRFVVRAPTSKHEVSVGRDAGTVQVVVSASTRIGEGPTSSPVVINPAGTVAARVVSWGGVTAVHWEEDLSLRCEAVGEPPPSRSWYRDNTLINDASHRRVSSYPDGTLVLRDVQRKDSGNYTCRVANTYGDDHITYVLTVQVPPFPPHIHVTRTGATTLTVAWRTGDDGGAPLLGLTVSYKKDYGEWQEETVPPTQTSHELRGLSCGNHYDLYVTAYNKVGDGRPSENLRTKTAGSPPIAGGREGVVSANTSWAAVSLAQWSDGGCPISHYSVAYR</sequence>
<dbReference type="Gene3D" id="2.60.40.10">
    <property type="entry name" value="Immunoglobulins"/>
    <property type="match status" value="5"/>
</dbReference>
<evidence type="ECO:0000259" key="9">
    <source>
        <dbReference type="PROSITE" id="PS50835"/>
    </source>
</evidence>
<keyword evidence="7" id="KW-1015">Disulfide bond</keyword>
<evidence type="ECO:0000313" key="11">
    <source>
        <dbReference type="EMBL" id="KAK8753841.1"/>
    </source>
</evidence>
<dbReference type="SUPFAM" id="SSF49265">
    <property type="entry name" value="Fibronectin type III"/>
    <property type="match status" value="3"/>
</dbReference>
<feature type="non-terminal residue" evidence="11">
    <location>
        <position position="1"/>
    </location>
</feature>
<comment type="caution">
    <text evidence="11">The sequence shown here is derived from an EMBL/GenBank/DDBJ whole genome shotgun (WGS) entry which is preliminary data.</text>
</comment>
<evidence type="ECO:0000256" key="1">
    <source>
        <dbReference type="ARBA" id="ARBA00004370"/>
    </source>
</evidence>
<feature type="domain" description="Fibronectin type-III" evidence="10">
    <location>
        <begin position="137"/>
        <end position="230"/>
    </location>
</feature>
<dbReference type="InterPro" id="IPR007110">
    <property type="entry name" value="Ig-like_dom"/>
</dbReference>
<keyword evidence="12" id="KW-1185">Reference proteome</keyword>
<dbReference type="AlphaFoldDB" id="A0AAW0YQK3"/>
<feature type="domain" description="Fibronectin type-III" evidence="10">
    <location>
        <begin position="417"/>
        <end position="510"/>
    </location>
</feature>
<dbReference type="FunFam" id="2.60.40.10:FF:000107">
    <property type="entry name" value="Myosin, light chain kinase a"/>
    <property type="match status" value="1"/>
</dbReference>
<dbReference type="PROSITE" id="PS50835">
    <property type="entry name" value="IG_LIKE"/>
    <property type="match status" value="1"/>
</dbReference>
<gene>
    <name evidence="11" type="ORF">OTU49_017156</name>
</gene>
<dbReference type="Pfam" id="PF13927">
    <property type="entry name" value="Ig_3"/>
    <property type="match status" value="1"/>
</dbReference>
<dbReference type="PANTHER" id="PTHR46957">
    <property type="entry name" value="CYTOKINE RECEPTOR"/>
    <property type="match status" value="1"/>
</dbReference>
<evidence type="ECO:0000256" key="6">
    <source>
        <dbReference type="ARBA" id="ARBA00023136"/>
    </source>
</evidence>
<comment type="subcellular location">
    <subcellularLocation>
        <location evidence="1">Membrane</location>
    </subcellularLocation>
</comment>
<organism evidence="11 12">
    <name type="scientific">Cherax quadricarinatus</name>
    <name type="common">Australian red claw crayfish</name>
    <dbReference type="NCBI Taxonomy" id="27406"/>
    <lineage>
        <taxon>Eukaryota</taxon>
        <taxon>Metazoa</taxon>
        <taxon>Ecdysozoa</taxon>
        <taxon>Arthropoda</taxon>
        <taxon>Crustacea</taxon>
        <taxon>Multicrustacea</taxon>
        <taxon>Malacostraca</taxon>
        <taxon>Eumalacostraca</taxon>
        <taxon>Eucarida</taxon>
        <taxon>Decapoda</taxon>
        <taxon>Pleocyemata</taxon>
        <taxon>Astacidea</taxon>
        <taxon>Parastacoidea</taxon>
        <taxon>Parastacidae</taxon>
        <taxon>Cherax</taxon>
    </lineage>
</organism>
<reference evidence="11 12" key="1">
    <citation type="journal article" date="2024" name="BMC Genomics">
        <title>Genome assembly of redclaw crayfish (Cherax quadricarinatus) provides insights into its immune adaptation and hypoxia tolerance.</title>
        <authorList>
            <person name="Liu Z."/>
            <person name="Zheng J."/>
            <person name="Li H."/>
            <person name="Fang K."/>
            <person name="Wang S."/>
            <person name="He J."/>
            <person name="Zhou D."/>
            <person name="Weng S."/>
            <person name="Chi M."/>
            <person name="Gu Z."/>
            <person name="He J."/>
            <person name="Li F."/>
            <person name="Wang M."/>
        </authorList>
    </citation>
    <scope>NUCLEOTIDE SEQUENCE [LARGE SCALE GENOMIC DNA]</scope>
    <source>
        <strain evidence="11">ZL_2023a</strain>
    </source>
</reference>
<dbReference type="PROSITE" id="PS50853">
    <property type="entry name" value="FN3"/>
    <property type="match status" value="4"/>
</dbReference>
<dbReference type="InterPro" id="IPR050713">
    <property type="entry name" value="RTP_Phos/Ushers"/>
</dbReference>
<dbReference type="EMBL" id="JARKIK010000002">
    <property type="protein sequence ID" value="KAK8753841.1"/>
    <property type="molecule type" value="Genomic_DNA"/>
</dbReference>
<dbReference type="SUPFAM" id="SSF48726">
    <property type="entry name" value="Immunoglobulin"/>
    <property type="match status" value="1"/>
</dbReference>
<evidence type="ECO:0000256" key="4">
    <source>
        <dbReference type="ARBA" id="ARBA00022737"/>
    </source>
</evidence>
<proteinExistence type="predicted"/>
<feature type="non-terminal residue" evidence="11">
    <location>
        <position position="550"/>
    </location>
</feature>
<evidence type="ECO:0000259" key="10">
    <source>
        <dbReference type="PROSITE" id="PS50853"/>
    </source>
</evidence>
<feature type="domain" description="Fibronectin type-III" evidence="10">
    <location>
        <begin position="234"/>
        <end position="323"/>
    </location>
</feature>
<keyword evidence="4" id="KW-0677">Repeat</keyword>
<evidence type="ECO:0000256" key="2">
    <source>
        <dbReference type="ARBA" id="ARBA00022692"/>
    </source>
</evidence>
<name>A0AAW0YQK3_CHEQU</name>
<evidence type="ECO:0000313" key="12">
    <source>
        <dbReference type="Proteomes" id="UP001445076"/>
    </source>
</evidence>
<evidence type="ECO:0008006" key="13">
    <source>
        <dbReference type="Google" id="ProtNLM"/>
    </source>
</evidence>
<dbReference type="GO" id="GO:0016020">
    <property type="term" value="C:membrane"/>
    <property type="evidence" value="ECO:0007669"/>
    <property type="project" value="UniProtKB-SubCell"/>
</dbReference>
<dbReference type="Proteomes" id="UP001445076">
    <property type="component" value="Unassembled WGS sequence"/>
</dbReference>
<dbReference type="InterPro" id="IPR036179">
    <property type="entry name" value="Ig-like_dom_sf"/>
</dbReference>
<accession>A0AAW0YQK3</accession>
<dbReference type="CDD" id="cd00063">
    <property type="entry name" value="FN3"/>
    <property type="match status" value="4"/>
</dbReference>
<dbReference type="PANTHER" id="PTHR46957:SF3">
    <property type="entry name" value="CYTOKINE RECEPTOR"/>
    <property type="match status" value="1"/>
</dbReference>
<dbReference type="SMART" id="SM00408">
    <property type="entry name" value="IGc2"/>
    <property type="match status" value="1"/>
</dbReference>
<dbReference type="Pfam" id="PF00041">
    <property type="entry name" value="fn3"/>
    <property type="match status" value="3"/>
</dbReference>
<evidence type="ECO:0000256" key="7">
    <source>
        <dbReference type="ARBA" id="ARBA00023157"/>
    </source>
</evidence>
<feature type="domain" description="Fibronectin type-III" evidence="10">
    <location>
        <begin position="14"/>
        <end position="132"/>
    </location>
</feature>
<dbReference type="SMART" id="SM00409">
    <property type="entry name" value="IG"/>
    <property type="match status" value="1"/>
</dbReference>
<dbReference type="GO" id="GO:0009653">
    <property type="term" value="P:anatomical structure morphogenesis"/>
    <property type="evidence" value="ECO:0007669"/>
    <property type="project" value="UniProtKB-ARBA"/>
</dbReference>
<dbReference type="SMART" id="SM00060">
    <property type="entry name" value="FN3"/>
    <property type="match status" value="4"/>
</dbReference>
<dbReference type="CDD" id="cd00096">
    <property type="entry name" value="Ig"/>
    <property type="match status" value="1"/>
</dbReference>
<dbReference type="InterPro" id="IPR013783">
    <property type="entry name" value="Ig-like_fold"/>
</dbReference>
<dbReference type="InterPro" id="IPR036116">
    <property type="entry name" value="FN3_sf"/>
</dbReference>
<keyword evidence="5" id="KW-1133">Transmembrane helix</keyword>
<keyword evidence="8" id="KW-0393">Immunoglobulin domain</keyword>
<evidence type="ECO:0000256" key="8">
    <source>
        <dbReference type="ARBA" id="ARBA00023319"/>
    </source>
</evidence>
<dbReference type="InterPro" id="IPR003598">
    <property type="entry name" value="Ig_sub2"/>
</dbReference>
<evidence type="ECO:0000256" key="5">
    <source>
        <dbReference type="ARBA" id="ARBA00022989"/>
    </source>
</evidence>
<dbReference type="FunFam" id="2.60.40.10:FF:000093">
    <property type="entry name" value="Down syndrome cell adhesion molecule, isoform B"/>
    <property type="match status" value="1"/>
</dbReference>
<keyword evidence="3" id="KW-0732">Signal</keyword>
<protein>
    <recommendedName>
        <fullName evidence="13">Down syndrome cell adhesion molecule</fullName>
    </recommendedName>
</protein>